<dbReference type="PROSITE" id="PS00913">
    <property type="entry name" value="ADH_IRON_1"/>
    <property type="match status" value="1"/>
</dbReference>
<evidence type="ECO:0000313" key="9">
    <source>
        <dbReference type="Proteomes" id="UP001500604"/>
    </source>
</evidence>
<dbReference type="PROSITE" id="PS00060">
    <property type="entry name" value="ADH_IRON_2"/>
    <property type="match status" value="1"/>
</dbReference>
<dbReference type="SUPFAM" id="SSF56796">
    <property type="entry name" value="Dehydroquinate synthase-like"/>
    <property type="match status" value="1"/>
</dbReference>
<feature type="region of interest" description="Disordered" evidence="5">
    <location>
        <begin position="63"/>
        <end position="83"/>
    </location>
</feature>
<proteinExistence type="inferred from homology"/>
<evidence type="ECO:0000259" key="7">
    <source>
        <dbReference type="Pfam" id="PF25137"/>
    </source>
</evidence>
<evidence type="ECO:0000256" key="5">
    <source>
        <dbReference type="SAM" id="MobiDB-lite"/>
    </source>
</evidence>
<accession>A0ABP8V0F8</accession>
<dbReference type="Gene3D" id="1.20.1090.10">
    <property type="entry name" value="Dehydroquinate synthase-like - alpha domain"/>
    <property type="match status" value="1"/>
</dbReference>
<dbReference type="CDD" id="cd08188">
    <property type="entry name" value="PDDH"/>
    <property type="match status" value="1"/>
</dbReference>
<dbReference type="Proteomes" id="UP001500604">
    <property type="component" value="Unassembled WGS sequence"/>
</dbReference>
<evidence type="ECO:0000313" key="8">
    <source>
        <dbReference type="EMBL" id="GAA4649479.1"/>
    </source>
</evidence>
<evidence type="ECO:0000256" key="1">
    <source>
        <dbReference type="ARBA" id="ARBA00001962"/>
    </source>
</evidence>
<comment type="cofactor">
    <cofactor evidence="1">
        <name>Fe cation</name>
        <dbReference type="ChEBI" id="CHEBI:24875"/>
    </cofactor>
</comment>
<comment type="caution">
    <text evidence="8">The sequence shown here is derived from an EMBL/GenBank/DDBJ whole genome shotgun (WGS) entry which is preliminary data.</text>
</comment>
<sequence>MLVYVPYELIDDGQRVLTKKLITPDNLENFCTDGTLYVEPGYILTPGAIDKARLADITIHHGKPHPKEPPALSEAGPSPSDQHAGHDFIMPTINLLGSGCLTRAIGKIKAMDCSKALVVTDAMLCKVGVATIVTDMLFQHGIDAVIYDGTCPNPSVANVQSGLGLLRKNRCDFVISLGGGSPHDCAKAIALLATNGGDISDYVGIDRSHSPSLPLVAINTTAGTASEMTRFCIITNEQTHVKMAIVDQNVTPAISINDPQLMLGMPASLTAATGMDALTHAIEAYISTQATPLTDAVASKAMELIVKYLPRAVENGQDEEAREQMAYAQFMAGMAFNNAGLGYVHAMAHQLGGKYGLPHGICNAVLLPYVMAYNMETAANRLSDVAYFLGCRVHGKNAREASVMGIEEVCRLLLKVNIPTSLTALNVSEADIPCMAANALKDACALTNPRQGTQTDIEQIFRNAL</sequence>
<dbReference type="Pfam" id="PF25137">
    <property type="entry name" value="ADH_Fe_C"/>
    <property type="match status" value="1"/>
</dbReference>
<feature type="domain" description="Alcohol dehydrogenase iron-type/glycerol dehydrogenase GldA" evidence="6">
    <location>
        <begin position="91"/>
        <end position="259"/>
    </location>
</feature>
<dbReference type="InterPro" id="IPR039697">
    <property type="entry name" value="Alcohol_dehydrogenase_Fe"/>
</dbReference>
<name>A0ABP8V0F8_9GAMM</name>
<dbReference type="InterPro" id="IPR001670">
    <property type="entry name" value="ADH_Fe/GldA"/>
</dbReference>
<dbReference type="InterPro" id="IPR018211">
    <property type="entry name" value="ADH_Fe_CS"/>
</dbReference>
<organism evidence="8 9">
    <name type="scientific">Kistimonas scapharcae</name>
    <dbReference type="NCBI Taxonomy" id="1036133"/>
    <lineage>
        <taxon>Bacteria</taxon>
        <taxon>Pseudomonadati</taxon>
        <taxon>Pseudomonadota</taxon>
        <taxon>Gammaproteobacteria</taxon>
        <taxon>Oceanospirillales</taxon>
        <taxon>Endozoicomonadaceae</taxon>
        <taxon>Kistimonas</taxon>
    </lineage>
</organism>
<evidence type="ECO:0000259" key="6">
    <source>
        <dbReference type="Pfam" id="PF00465"/>
    </source>
</evidence>
<evidence type="ECO:0000256" key="3">
    <source>
        <dbReference type="ARBA" id="ARBA00023002"/>
    </source>
</evidence>
<dbReference type="Gene3D" id="3.40.50.1970">
    <property type="match status" value="1"/>
</dbReference>
<comment type="similarity">
    <text evidence="2">Belongs to the iron-containing alcohol dehydrogenase family.</text>
</comment>
<dbReference type="PANTHER" id="PTHR11496">
    <property type="entry name" value="ALCOHOL DEHYDROGENASE"/>
    <property type="match status" value="1"/>
</dbReference>
<keyword evidence="4" id="KW-0520">NAD</keyword>
<reference evidence="9" key="1">
    <citation type="journal article" date="2019" name="Int. J. Syst. Evol. Microbiol.">
        <title>The Global Catalogue of Microorganisms (GCM) 10K type strain sequencing project: providing services to taxonomists for standard genome sequencing and annotation.</title>
        <authorList>
            <consortium name="The Broad Institute Genomics Platform"/>
            <consortium name="The Broad Institute Genome Sequencing Center for Infectious Disease"/>
            <person name="Wu L."/>
            <person name="Ma J."/>
        </authorList>
    </citation>
    <scope>NUCLEOTIDE SEQUENCE [LARGE SCALE GENOMIC DNA]</scope>
    <source>
        <strain evidence="9">JCM 17805</strain>
    </source>
</reference>
<dbReference type="Pfam" id="PF00465">
    <property type="entry name" value="Fe-ADH"/>
    <property type="match status" value="1"/>
</dbReference>
<protein>
    <submittedName>
        <fullName evidence="8">L-threonine dehydrogenase</fullName>
    </submittedName>
</protein>
<evidence type="ECO:0000256" key="2">
    <source>
        <dbReference type="ARBA" id="ARBA00007358"/>
    </source>
</evidence>
<dbReference type="EMBL" id="BAABFL010000134">
    <property type="protein sequence ID" value="GAA4649479.1"/>
    <property type="molecule type" value="Genomic_DNA"/>
</dbReference>
<dbReference type="PANTHER" id="PTHR11496:SF102">
    <property type="entry name" value="ALCOHOL DEHYDROGENASE 4"/>
    <property type="match status" value="1"/>
</dbReference>
<keyword evidence="9" id="KW-1185">Reference proteome</keyword>
<dbReference type="InterPro" id="IPR056798">
    <property type="entry name" value="ADH_Fe_C"/>
</dbReference>
<evidence type="ECO:0000256" key="4">
    <source>
        <dbReference type="ARBA" id="ARBA00023027"/>
    </source>
</evidence>
<keyword evidence="3" id="KW-0560">Oxidoreductase</keyword>
<feature type="domain" description="Fe-containing alcohol dehydrogenase-like C-terminal" evidence="7">
    <location>
        <begin position="270"/>
        <end position="464"/>
    </location>
</feature>
<gene>
    <name evidence="8" type="primary">yiaY_2</name>
    <name evidence="8" type="ORF">GCM10023116_17530</name>
</gene>